<feature type="transmembrane region" description="Helical" evidence="1">
    <location>
        <begin position="7"/>
        <end position="27"/>
    </location>
</feature>
<reference evidence="2 3" key="1">
    <citation type="submission" date="2023-02" db="EMBL/GenBank/DDBJ databases">
        <title>Oceanobacillus kimchii IFOP_LL358 isolated form Alexandrium catenella lab strain.</title>
        <authorList>
            <person name="Gajardo G."/>
            <person name="Ueki S."/>
            <person name="Maruyama F."/>
        </authorList>
    </citation>
    <scope>NUCLEOTIDE SEQUENCE [LARGE SCALE GENOMIC DNA]</scope>
    <source>
        <strain evidence="2 3">IFOP_LL358</strain>
    </source>
</reference>
<dbReference type="Proteomes" id="UP001275436">
    <property type="component" value="Unassembled WGS sequence"/>
</dbReference>
<dbReference type="RefSeq" id="WP_317958518.1">
    <property type="nucleotide sequence ID" value="NZ_BSKO01000002.1"/>
</dbReference>
<gene>
    <name evidence="2" type="ORF">MACH08_40550</name>
</gene>
<keyword evidence="3" id="KW-1185">Reference proteome</keyword>
<sequence>MGEISGKLLGILATIAVFVVAIMVAVYPTVQEQGVTVGDQVDQTTSAMPKASEIDWKN</sequence>
<evidence type="ECO:0000313" key="3">
    <source>
        <dbReference type="Proteomes" id="UP001275436"/>
    </source>
</evidence>
<dbReference type="EMBL" id="BSKO01000002">
    <property type="protein sequence ID" value="GLO68271.1"/>
    <property type="molecule type" value="Genomic_DNA"/>
</dbReference>
<keyword evidence="1" id="KW-0472">Membrane</keyword>
<name>A0ABQ5TN81_9BACI</name>
<organism evidence="2 3">
    <name type="scientific">Oceanobacillus kimchii</name>
    <dbReference type="NCBI Taxonomy" id="746691"/>
    <lineage>
        <taxon>Bacteria</taxon>
        <taxon>Bacillati</taxon>
        <taxon>Bacillota</taxon>
        <taxon>Bacilli</taxon>
        <taxon>Bacillales</taxon>
        <taxon>Bacillaceae</taxon>
        <taxon>Oceanobacillus</taxon>
    </lineage>
</organism>
<protein>
    <submittedName>
        <fullName evidence="2">Uncharacterized protein</fullName>
    </submittedName>
</protein>
<accession>A0ABQ5TN81</accession>
<comment type="caution">
    <text evidence="2">The sequence shown here is derived from an EMBL/GenBank/DDBJ whole genome shotgun (WGS) entry which is preliminary data.</text>
</comment>
<keyword evidence="1" id="KW-1133">Transmembrane helix</keyword>
<evidence type="ECO:0000313" key="2">
    <source>
        <dbReference type="EMBL" id="GLO68271.1"/>
    </source>
</evidence>
<evidence type="ECO:0000256" key="1">
    <source>
        <dbReference type="SAM" id="Phobius"/>
    </source>
</evidence>
<keyword evidence="1" id="KW-0812">Transmembrane</keyword>
<proteinExistence type="predicted"/>